<dbReference type="EMBL" id="CDMC01000018">
    <property type="protein sequence ID" value="CEL10433.1"/>
    <property type="molecule type" value="Genomic_DNA"/>
</dbReference>
<dbReference type="Gene3D" id="3.40.50.720">
    <property type="entry name" value="NAD(P)-binding Rossmann-like Domain"/>
    <property type="match status" value="1"/>
</dbReference>
<keyword evidence="3" id="KW-1185">Reference proteome</keyword>
<dbReference type="Gene3D" id="3.90.25.10">
    <property type="entry name" value="UDP-galactose 4-epimerase, domain 1"/>
    <property type="match status" value="1"/>
</dbReference>
<dbReference type="OMA" id="GEFMENA"/>
<reference evidence="3" key="1">
    <citation type="journal article" date="2016" name="Genome Announc.">
        <title>Draft genome sequences of fungus Aspergillus calidoustus.</title>
        <authorList>
            <person name="Horn F."/>
            <person name="Linde J."/>
            <person name="Mattern D.J."/>
            <person name="Walther G."/>
            <person name="Guthke R."/>
            <person name="Scherlach K."/>
            <person name="Martin K."/>
            <person name="Brakhage A.A."/>
            <person name="Petzke L."/>
            <person name="Valiante V."/>
        </authorList>
    </citation>
    <scope>NUCLEOTIDE SEQUENCE [LARGE SCALE GENOMIC DNA]</scope>
    <source>
        <strain evidence="3">SF006504</strain>
    </source>
</reference>
<sequence>MTPVLVTGAAGQVGGVSGRVVELLRASGVPVRALVRRNDERVARLRELGAEVVVADLTKSEEVFPALQGCRRVFFNMSVSSQYLEASTVMAAAARATSGIELLVNMSQMTVSEMDLMHVTDSTQHRLQWLSEQVLQWSGVPVTHLRPTVFQENPLFWRFAAQSIENSGTIRLPFGRSRTSPISANDVAEVAAKILLEPSKYSGRALEITGPRSVDIYDLAEEYSTALGRSIDYVDVPLDTWQEEAIKKVGLPDHVRQHILVMVALHAAGRYDRCTDLVEQILGRPAASLAATITDGRNSFS</sequence>
<dbReference type="InterPro" id="IPR008030">
    <property type="entry name" value="NmrA-like"/>
</dbReference>
<organism evidence="2 3">
    <name type="scientific">Aspergillus calidoustus</name>
    <dbReference type="NCBI Taxonomy" id="454130"/>
    <lineage>
        <taxon>Eukaryota</taxon>
        <taxon>Fungi</taxon>
        <taxon>Dikarya</taxon>
        <taxon>Ascomycota</taxon>
        <taxon>Pezizomycotina</taxon>
        <taxon>Eurotiomycetes</taxon>
        <taxon>Eurotiomycetidae</taxon>
        <taxon>Eurotiales</taxon>
        <taxon>Aspergillaceae</taxon>
        <taxon>Aspergillus</taxon>
        <taxon>Aspergillus subgen. Nidulantes</taxon>
    </lineage>
</organism>
<dbReference type="AlphaFoldDB" id="A0A0U5GDG9"/>
<dbReference type="PANTHER" id="PTHR43162:SF1">
    <property type="entry name" value="PRESTALK A DIFFERENTIATION PROTEIN A"/>
    <property type="match status" value="1"/>
</dbReference>
<evidence type="ECO:0000313" key="2">
    <source>
        <dbReference type="EMBL" id="CEL10433.1"/>
    </source>
</evidence>
<dbReference type="OrthoDB" id="419598at2759"/>
<evidence type="ECO:0000259" key="1">
    <source>
        <dbReference type="Pfam" id="PF05368"/>
    </source>
</evidence>
<protein>
    <recommendedName>
        <fullName evidence="1">NmrA-like domain-containing protein</fullName>
    </recommendedName>
</protein>
<feature type="domain" description="NmrA-like" evidence="1">
    <location>
        <begin position="4"/>
        <end position="271"/>
    </location>
</feature>
<dbReference type="InterPro" id="IPR051604">
    <property type="entry name" value="Ergot_Alk_Oxidoreductase"/>
</dbReference>
<dbReference type="SUPFAM" id="SSF51735">
    <property type="entry name" value="NAD(P)-binding Rossmann-fold domains"/>
    <property type="match status" value="1"/>
</dbReference>
<name>A0A0U5GDG9_ASPCI</name>
<dbReference type="PANTHER" id="PTHR43162">
    <property type="match status" value="1"/>
</dbReference>
<dbReference type="Proteomes" id="UP000054771">
    <property type="component" value="Unassembled WGS sequence"/>
</dbReference>
<accession>A0A0U5GDG9</accession>
<dbReference type="InterPro" id="IPR036291">
    <property type="entry name" value="NAD(P)-bd_dom_sf"/>
</dbReference>
<proteinExistence type="predicted"/>
<dbReference type="STRING" id="454130.A0A0U5GDG9"/>
<gene>
    <name evidence="2" type="ORF">ASPCAL13552</name>
</gene>
<dbReference type="Pfam" id="PF05368">
    <property type="entry name" value="NmrA"/>
    <property type="match status" value="1"/>
</dbReference>
<evidence type="ECO:0000313" key="3">
    <source>
        <dbReference type="Proteomes" id="UP000054771"/>
    </source>
</evidence>